<evidence type="ECO:0000256" key="7">
    <source>
        <dbReference type="SAM" id="MobiDB-lite"/>
    </source>
</evidence>
<keyword evidence="3 6" id="KW-0597">Phosphoprotein</keyword>
<evidence type="ECO:0000256" key="5">
    <source>
        <dbReference type="ARBA" id="ARBA00022777"/>
    </source>
</evidence>
<dbReference type="InterPro" id="IPR004358">
    <property type="entry name" value="Sig_transdc_His_kin-like_C"/>
</dbReference>
<feature type="region of interest" description="Disordered" evidence="7">
    <location>
        <begin position="649"/>
        <end position="688"/>
    </location>
</feature>
<evidence type="ECO:0000256" key="6">
    <source>
        <dbReference type="PROSITE-ProRule" id="PRU00169"/>
    </source>
</evidence>
<evidence type="ECO:0000259" key="9">
    <source>
        <dbReference type="PROSITE" id="PS50110"/>
    </source>
</evidence>
<proteinExistence type="predicted"/>
<dbReference type="InterPro" id="IPR001789">
    <property type="entry name" value="Sig_transdc_resp-reg_receiver"/>
</dbReference>
<dbReference type="InterPro" id="IPR005467">
    <property type="entry name" value="His_kinase_dom"/>
</dbReference>
<evidence type="ECO:0000256" key="1">
    <source>
        <dbReference type="ARBA" id="ARBA00000085"/>
    </source>
</evidence>
<keyword evidence="5" id="KW-0418">Kinase</keyword>
<dbReference type="Pfam" id="PF02518">
    <property type="entry name" value="HATPase_c"/>
    <property type="match status" value="1"/>
</dbReference>
<feature type="region of interest" description="Disordered" evidence="7">
    <location>
        <begin position="710"/>
        <end position="749"/>
    </location>
</feature>
<dbReference type="Gene3D" id="3.40.50.2300">
    <property type="match status" value="1"/>
</dbReference>
<dbReference type="Pfam" id="PF00072">
    <property type="entry name" value="Response_reg"/>
    <property type="match status" value="1"/>
</dbReference>
<dbReference type="PANTHER" id="PTHR43047">
    <property type="entry name" value="TWO-COMPONENT HISTIDINE PROTEIN KINASE"/>
    <property type="match status" value="1"/>
</dbReference>
<dbReference type="InterPro" id="IPR036097">
    <property type="entry name" value="HisK_dim/P_sf"/>
</dbReference>
<organism evidence="10 11">
    <name type="scientific">Dothistroma septosporum (strain NZE10 / CBS 128990)</name>
    <name type="common">Red band needle blight fungus</name>
    <name type="synonym">Mycosphaerella pini</name>
    <dbReference type="NCBI Taxonomy" id="675120"/>
    <lineage>
        <taxon>Eukaryota</taxon>
        <taxon>Fungi</taxon>
        <taxon>Dikarya</taxon>
        <taxon>Ascomycota</taxon>
        <taxon>Pezizomycotina</taxon>
        <taxon>Dothideomycetes</taxon>
        <taxon>Dothideomycetidae</taxon>
        <taxon>Mycosphaerellales</taxon>
        <taxon>Mycosphaerellaceae</taxon>
        <taxon>Dothistroma</taxon>
    </lineage>
</organism>
<dbReference type="FunFam" id="1.10.287.130:FF:000100">
    <property type="entry name" value="Sensor histidine kinase/response regulator"/>
    <property type="match status" value="1"/>
</dbReference>
<comment type="catalytic activity">
    <reaction evidence="1">
        <text>ATP + protein L-histidine = ADP + protein N-phospho-L-histidine.</text>
        <dbReference type="EC" id="2.7.13.3"/>
    </reaction>
</comment>
<dbReference type="PANTHER" id="PTHR43047:SF2">
    <property type="entry name" value="HISTIDINE KINASE M7"/>
    <property type="match status" value="1"/>
</dbReference>
<feature type="domain" description="Histidine kinase" evidence="8">
    <location>
        <begin position="531"/>
        <end position="649"/>
    </location>
</feature>
<dbReference type="GO" id="GO:0000155">
    <property type="term" value="F:phosphorelay sensor kinase activity"/>
    <property type="evidence" value="ECO:0007669"/>
    <property type="project" value="InterPro"/>
</dbReference>
<dbReference type="HOGENOM" id="CLU_005360_0_0_1"/>
<reference evidence="10 11" key="2">
    <citation type="journal article" date="2012" name="PLoS Pathog.">
        <title>Diverse lifestyles and strategies of plant pathogenesis encoded in the genomes of eighteen Dothideomycetes fungi.</title>
        <authorList>
            <person name="Ohm R.A."/>
            <person name="Feau N."/>
            <person name="Henrissat B."/>
            <person name="Schoch C.L."/>
            <person name="Horwitz B.A."/>
            <person name="Barry K.W."/>
            <person name="Condon B.J."/>
            <person name="Copeland A.C."/>
            <person name="Dhillon B."/>
            <person name="Glaser F."/>
            <person name="Hesse C.N."/>
            <person name="Kosti I."/>
            <person name="LaButti K."/>
            <person name="Lindquist E.A."/>
            <person name="Lucas S."/>
            <person name="Salamov A.A."/>
            <person name="Bradshaw R.E."/>
            <person name="Ciuffetti L."/>
            <person name="Hamelin R.C."/>
            <person name="Kema G.H.J."/>
            <person name="Lawrence C."/>
            <person name="Scott J.A."/>
            <person name="Spatafora J.W."/>
            <person name="Turgeon B.G."/>
            <person name="de Wit P.J.G.M."/>
            <person name="Zhong S."/>
            <person name="Goodwin S.B."/>
            <person name="Grigoriev I.V."/>
        </authorList>
    </citation>
    <scope>NUCLEOTIDE SEQUENCE [LARGE SCALE GENOMIC DNA]</scope>
    <source>
        <strain evidence="11">NZE10 / CBS 128990</strain>
    </source>
</reference>
<dbReference type="SUPFAM" id="SSF55874">
    <property type="entry name" value="ATPase domain of HSP90 chaperone/DNA topoisomerase II/histidine kinase"/>
    <property type="match status" value="1"/>
</dbReference>
<dbReference type="Gene3D" id="3.30.565.10">
    <property type="entry name" value="Histidine kinase-like ATPase, C-terminal domain"/>
    <property type="match status" value="1"/>
</dbReference>
<name>M2Y231_DOTSN</name>
<dbReference type="InterPro" id="IPR003594">
    <property type="entry name" value="HATPase_dom"/>
</dbReference>
<dbReference type="AlphaFoldDB" id="M2Y231"/>
<dbReference type="eggNOG" id="KOG0519">
    <property type="taxonomic scope" value="Eukaryota"/>
</dbReference>
<dbReference type="OrthoDB" id="60033at2759"/>
<dbReference type="EC" id="2.7.13.3" evidence="2"/>
<evidence type="ECO:0000256" key="2">
    <source>
        <dbReference type="ARBA" id="ARBA00012438"/>
    </source>
</evidence>
<dbReference type="SMART" id="SM00387">
    <property type="entry name" value="HATPase_c"/>
    <property type="match status" value="1"/>
</dbReference>
<feature type="region of interest" description="Disordered" evidence="7">
    <location>
        <begin position="356"/>
        <end position="411"/>
    </location>
</feature>
<dbReference type="Proteomes" id="UP000016933">
    <property type="component" value="Unassembled WGS sequence"/>
</dbReference>
<evidence type="ECO:0000256" key="4">
    <source>
        <dbReference type="ARBA" id="ARBA00022679"/>
    </source>
</evidence>
<dbReference type="GO" id="GO:0005886">
    <property type="term" value="C:plasma membrane"/>
    <property type="evidence" value="ECO:0007669"/>
    <property type="project" value="TreeGrafter"/>
</dbReference>
<dbReference type="GO" id="GO:0009927">
    <property type="term" value="F:histidine phosphotransfer kinase activity"/>
    <property type="evidence" value="ECO:0007669"/>
    <property type="project" value="TreeGrafter"/>
</dbReference>
<dbReference type="CDD" id="cd00082">
    <property type="entry name" value="HisKA"/>
    <property type="match status" value="1"/>
</dbReference>
<reference evidence="11" key="1">
    <citation type="journal article" date="2012" name="PLoS Genet.">
        <title>The genomes of the fungal plant pathogens Cladosporium fulvum and Dothistroma septosporum reveal adaptation to different hosts and lifestyles but also signatures of common ancestry.</title>
        <authorList>
            <person name="de Wit P.J.G.M."/>
            <person name="van der Burgt A."/>
            <person name="Oekmen B."/>
            <person name="Stergiopoulos I."/>
            <person name="Abd-Elsalam K.A."/>
            <person name="Aerts A.L."/>
            <person name="Bahkali A.H."/>
            <person name="Beenen H.G."/>
            <person name="Chettri P."/>
            <person name="Cox M.P."/>
            <person name="Datema E."/>
            <person name="de Vries R.P."/>
            <person name="Dhillon B."/>
            <person name="Ganley A.R."/>
            <person name="Griffiths S.A."/>
            <person name="Guo Y."/>
            <person name="Hamelin R.C."/>
            <person name="Henrissat B."/>
            <person name="Kabir M.S."/>
            <person name="Jashni M.K."/>
            <person name="Kema G."/>
            <person name="Klaubauf S."/>
            <person name="Lapidus A."/>
            <person name="Levasseur A."/>
            <person name="Lindquist E."/>
            <person name="Mehrabi R."/>
            <person name="Ohm R.A."/>
            <person name="Owen T.J."/>
            <person name="Salamov A."/>
            <person name="Schwelm A."/>
            <person name="Schijlen E."/>
            <person name="Sun H."/>
            <person name="van den Burg H.A."/>
            <person name="van Ham R.C.H.J."/>
            <person name="Zhang S."/>
            <person name="Goodwin S.B."/>
            <person name="Grigoriev I.V."/>
            <person name="Collemare J."/>
            <person name="Bradshaw R.E."/>
        </authorList>
    </citation>
    <scope>NUCLEOTIDE SEQUENCE [LARGE SCALE GENOMIC DNA]</scope>
    <source>
        <strain evidence="11">NZE10 / CBS 128990</strain>
    </source>
</reference>
<dbReference type="SMART" id="SM00448">
    <property type="entry name" value="REC"/>
    <property type="match status" value="1"/>
</dbReference>
<dbReference type="SUPFAM" id="SSF52172">
    <property type="entry name" value="CheY-like"/>
    <property type="match status" value="1"/>
</dbReference>
<feature type="domain" description="Response regulatory" evidence="9">
    <location>
        <begin position="770"/>
        <end position="895"/>
    </location>
</feature>
<accession>M2Y231</accession>
<evidence type="ECO:0000313" key="10">
    <source>
        <dbReference type="EMBL" id="EME39354.1"/>
    </source>
</evidence>
<evidence type="ECO:0000313" key="11">
    <source>
        <dbReference type="Proteomes" id="UP000016933"/>
    </source>
</evidence>
<dbReference type="PROSITE" id="PS50110">
    <property type="entry name" value="RESPONSE_REGULATORY"/>
    <property type="match status" value="1"/>
</dbReference>
<evidence type="ECO:0000256" key="3">
    <source>
        <dbReference type="ARBA" id="ARBA00022553"/>
    </source>
</evidence>
<dbReference type="STRING" id="675120.M2Y231"/>
<dbReference type="EMBL" id="KB446545">
    <property type="protein sequence ID" value="EME39354.1"/>
    <property type="molecule type" value="Genomic_DNA"/>
</dbReference>
<dbReference type="InterPro" id="IPR011006">
    <property type="entry name" value="CheY-like_superfamily"/>
</dbReference>
<keyword evidence="4" id="KW-0808">Transferase</keyword>
<evidence type="ECO:0000259" key="8">
    <source>
        <dbReference type="PROSITE" id="PS50109"/>
    </source>
</evidence>
<protein>
    <recommendedName>
        <fullName evidence="2">histidine kinase</fullName>
        <ecNumber evidence="2">2.7.13.3</ecNumber>
    </recommendedName>
</protein>
<feature type="modified residue" description="4-aspartylphosphate" evidence="6">
    <location>
        <position position="825"/>
    </location>
</feature>
<dbReference type="InterPro" id="IPR003661">
    <property type="entry name" value="HisK_dim/P_dom"/>
</dbReference>
<dbReference type="Gene3D" id="1.10.287.130">
    <property type="match status" value="1"/>
</dbReference>
<dbReference type="SUPFAM" id="SSF47384">
    <property type="entry name" value="Homodimeric domain of signal transducing histidine kinase"/>
    <property type="match status" value="1"/>
</dbReference>
<dbReference type="InterPro" id="IPR036890">
    <property type="entry name" value="HATPase_C_sf"/>
</dbReference>
<dbReference type="CDD" id="cd17546">
    <property type="entry name" value="REC_hyHK_CKI1_RcsC-like"/>
    <property type="match status" value="1"/>
</dbReference>
<dbReference type="OMA" id="YDLNMQV"/>
<dbReference type="PRINTS" id="PR00344">
    <property type="entry name" value="BCTRLSENSOR"/>
</dbReference>
<sequence>MDVGCEEHSEMARTTICFPQQGSQDVLQHGDPGFKEELDRLYSSPESKALEQMIELKKSLRQLSTDDFWGAVTEGMCQILGAEFCFVMKRVLVDDQDSAVEMPPFGEPGSCMMATALHYSGRDGSRDTTKHTKFQAYGTPCAYMRHDKVFCIPDRLRDFITNNPNKLPTPCDAYIALPLFYEGRSLAHFGVLWSAESAVQKPLSWAFTELMLHSMEDMIVYRLVQGANFVKPAAAVAEKNRIIPHDAVTVAQSLRPYAGSLSHELRTPMQGIVGMLDVMMATVSEAAEIQDDPRVRKVFDDLKDNIEVVQDSSRRAVEAADNVVHAYDMDLSVPALTHPLPEDSVDAASPFSATADRRPEILVAGHNLPLSRPNKRRRDEAFPPASSRSASDVGHSNKVPRVVRDTSSCRCSEPDIKQGVQQAMDLQNQSVIGADLSDVPIAEDAALATEAFHGASRVIAPGLRHTSLGDLVQHVINEGLKVGGRPDSAIASETEHGEIIEVRTRGSDGTAGFKTIEWTMDPTVPSTMFIDERDLSKLIGCVFLNALKFTDKTNGRIRVDVRLSNRGRYISIKISDNGPGIPAAFLPRLFQPFAQENGSITRSSEGLGLGLMVAKGLSRKLGGDLVCLRAQTTEPNRGTEFEIKVPVNAGDTVSRPTSPYRSPVPRPARPATYDSQHIRPLPADSNSPRKLTRALHEAMFQTTFANSAAIAPLSTPPSPKTHVVIERSSPPASLPSPPSEKEKAPTRPRIRKSVVNPEIDRGLSKKFPLTFLVAEDNKINRKLLVSMLGKFGYKNIYEAHDGAEAVRQMCQPRDADKQIDIVLMDLWMPLMDGYEATERILSMEGVQQRRKPTVLAVTADVTDGALERAAEVGIKGFMTKPYKLLDLQRLITEYCASHGASSDETLSDVAV</sequence>
<gene>
    <name evidence="10" type="ORF">DOTSEDRAFT_75156</name>
</gene>
<keyword evidence="11" id="KW-1185">Reference proteome</keyword>
<dbReference type="PROSITE" id="PS50109">
    <property type="entry name" value="HIS_KIN"/>
    <property type="match status" value="1"/>
</dbReference>